<dbReference type="RefSeq" id="WP_325775943.1">
    <property type="nucleotide sequence ID" value="NZ_VTDN01000009.1"/>
</dbReference>
<dbReference type="Proteomes" id="UP001339883">
    <property type="component" value="Unassembled WGS sequence"/>
</dbReference>
<evidence type="ECO:0000313" key="1">
    <source>
        <dbReference type="EMBL" id="MEB5477565.1"/>
    </source>
</evidence>
<dbReference type="EMBL" id="VTDN01000009">
    <property type="protein sequence ID" value="MEB5477565.1"/>
    <property type="molecule type" value="Genomic_DNA"/>
</dbReference>
<proteinExistence type="predicted"/>
<accession>A0ABU6DV10</accession>
<comment type="caution">
    <text evidence="1">The sequence shown here is derived from an EMBL/GenBank/DDBJ whole genome shotgun (WGS) entry which is preliminary data.</text>
</comment>
<keyword evidence="2" id="KW-1185">Reference proteome</keyword>
<reference evidence="1 2" key="1">
    <citation type="submission" date="2019-08" db="EMBL/GenBank/DDBJ databases">
        <title>Five species of Acinetobacter isolated from floral nectar and animal pollinators.</title>
        <authorList>
            <person name="Hendry T.A."/>
        </authorList>
    </citation>
    <scope>NUCLEOTIDE SEQUENCE [LARGE SCALE GENOMIC DNA]</scope>
    <source>
        <strain evidence="1 2">MD18.27</strain>
    </source>
</reference>
<gene>
    <name evidence="1" type="ORF">I2F25_10995</name>
</gene>
<protein>
    <recommendedName>
        <fullName evidence="3">ATP-binding protein</fullName>
    </recommendedName>
</protein>
<evidence type="ECO:0008006" key="3">
    <source>
        <dbReference type="Google" id="ProtNLM"/>
    </source>
</evidence>
<organism evidence="1 2">
    <name type="scientific">Acinetobacter pollinis</name>
    <dbReference type="NCBI Taxonomy" id="2605270"/>
    <lineage>
        <taxon>Bacteria</taxon>
        <taxon>Pseudomonadati</taxon>
        <taxon>Pseudomonadota</taxon>
        <taxon>Gammaproteobacteria</taxon>
        <taxon>Moraxellales</taxon>
        <taxon>Moraxellaceae</taxon>
        <taxon>Acinetobacter</taxon>
    </lineage>
</organism>
<sequence>MAENKYIDLERQFRILDKNSKVTDTSQQSISYSFNHAMKNPTTWKDLLEERRCVVLAEAGSGKTLEFKNQAESLKQAGETAFFIRIEYLQDNCFIFEVGDESEFNHWLNNTSSENAYFFLDSVDEARLKDSSAFSKALHHFSNEIKPAIHRCHIFVSSRPCGWRYKKDEQIINKFLPYQEEKKDVLKTYVLEPLNKHMVESFCEKFSVEYSKTFIEDSKTFIDEINQLNLISIASRPFDLINLLTLWNDKNKLGTRSEVIEYNIRHRLDDGYDDEGVRKKTNLDRMLYAKRLAASVILTKKSQITLLRADSTILSAKLLMPNLNLDQHQEILSCAIFDDVLYNTVRFRHREIREYLAALWFKDRLEVNRRDIKNQLFKIITSNQEKVIPPVYSSFLPWLAILDTEICEKLIQYRPELFLENGDGARLFLDSKKSIIYNIVERIKNNTDLYNIVNYVPATQLITADLNEFIAQLIQSNLSLSETPSFHEGRVLYFLVQLAGKTHTLTSCIEPLSKIVSDPKYNDDLKEECLRSLFQIGNTEQKIAAWDRLNTYANYPRFDYTPNPVEFKLGYRHRNIKKWSSLNKSLKFSLRFLPVFLLFILDELKCNLSRVCALFLETSRLISINKLEDESNRLKVDVDPLPLYIETLFKELIDSYDAEELYEFFKGLNHLLIEDNDTSKKLKLSSSHIWLIPVALYIIKKWLIERNDYVLKQEAVDILLAVNSDRQNNEWGQFERRKGKQQTLLSRILQNHDLHLQLLRSLISRLTDGSDLSKPYSEVLRNIQRYDIHLFLKGYDCAVDQNNSDSDCHHLWNIVTNDTEDILVRKFYFVTCFRIYKACENSNNIKTQMEELIASDSRFNEFQQYFNPPSQSQIPIENEESRKWSQYRIEKQKLEKSYIEDMKRHIQANPNLVSDVQPRGFTREQVFLIESLMNVSGLDCSDWESLVDIVGKQGANVYKAFLKSFWRQNSNLPTRLTQESRLIPNEAIAGLSGLSLEFKENPKCAAQFSKEEIELAIHYASWSLNDYPKWLEILHDAHKDLFQELIYQRIESELDSDMDSNSGLSLTIYKISVYAPWIHSALAEKLSHLFIEKYEQFGKSYLPYFIYVISQGLSNQAKEKSLPDLEVIINKKIELISDEDKPIWYALLFEINPNSLDSFKTWLEQQSDESAKTYLIEFLKFLMQGRGYEFFDQFTPNKSATLLGEFYLLICHYFPVRDDPERKNSVIYASDDRDFVQEIRYKIFELLYKDNTSENFYVLKKIYDQETLESQRLLINFKAHEIALALSDSKFSIKDVLSLENKNIFQPTHIKDLYETVVSVLKDIKEHIEKGDCSPYKTWQRVTDEVEMRNLLAEQFMFRLEKFSIAQENELANKQRLDLKINHQDVSGKLPIELKMLQKCSGNEFSERLENQLIGDYLRPSTDTHGIFLIVNTLKGCGKKNQENWEIDGESIPLNRLESKLQDKANSLIREKFKDIEAVKVIVIDTLIREHKSKH</sequence>
<evidence type="ECO:0000313" key="2">
    <source>
        <dbReference type="Proteomes" id="UP001339883"/>
    </source>
</evidence>
<name>A0ABU6DV10_9GAMM</name>